<gene>
    <name evidence="2" type="ORF">UFOVP568_2</name>
</gene>
<dbReference type="EMBL" id="LR796546">
    <property type="protein sequence ID" value="CAB4150234.1"/>
    <property type="molecule type" value="Genomic_DNA"/>
</dbReference>
<name>A0A6J5MTN9_9CAUD</name>
<feature type="compositionally biased region" description="Polar residues" evidence="1">
    <location>
        <begin position="16"/>
        <end position="26"/>
    </location>
</feature>
<protein>
    <submittedName>
        <fullName evidence="2">Uncharacterized protein</fullName>
    </submittedName>
</protein>
<feature type="region of interest" description="Disordered" evidence="1">
    <location>
        <begin position="1"/>
        <end position="26"/>
    </location>
</feature>
<accession>A0A6J5MTN9</accession>
<evidence type="ECO:0000313" key="2">
    <source>
        <dbReference type="EMBL" id="CAB4150234.1"/>
    </source>
</evidence>
<proteinExistence type="predicted"/>
<reference evidence="2" key="1">
    <citation type="submission" date="2020-04" db="EMBL/GenBank/DDBJ databases">
        <authorList>
            <person name="Chiriac C."/>
            <person name="Salcher M."/>
            <person name="Ghai R."/>
            <person name="Kavagutti S V."/>
        </authorList>
    </citation>
    <scope>NUCLEOTIDE SEQUENCE</scope>
</reference>
<organism evidence="2">
    <name type="scientific">uncultured Caudovirales phage</name>
    <dbReference type="NCBI Taxonomy" id="2100421"/>
    <lineage>
        <taxon>Viruses</taxon>
        <taxon>Duplodnaviria</taxon>
        <taxon>Heunggongvirae</taxon>
        <taxon>Uroviricota</taxon>
        <taxon>Caudoviricetes</taxon>
        <taxon>Peduoviridae</taxon>
        <taxon>Maltschvirus</taxon>
        <taxon>Maltschvirus maltsch</taxon>
    </lineage>
</organism>
<sequence length="73" mass="7730">MAIVPDLSENFPNGLPTGTDTKLNSVNRQNAGTPLSVLTPLYSGELVLDTVQAQLYMGTGTTNTSWVPVHVSV</sequence>
<evidence type="ECO:0000256" key="1">
    <source>
        <dbReference type="SAM" id="MobiDB-lite"/>
    </source>
</evidence>